<sequence>MKDPIVEEIREIRRQIEAENNGDFNQLFQKIFESQKKHSNKIVSRKPRILSQKKIA</sequence>
<accession>A0A941W5C1</accession>
<name>A0A941W5C1_9BACT</name>
<reference evidence="1" key="1">
    <citation type="journal article" date="2021" name="ISME J.">
        <title>Fine-scale metabolic discontinuity in a stratified prokaryote microbiome of a Red Sea deep halocline.</title>
        <authorList>
            <person name="Michoud G."/>
            <person name="Ngugi D.K."/>
            <person name="Barozzi A."/>
            <person name="Merlino G."/>
            <person name="Calleja M.L."/>
            <person name="Delgado-Huertas A."/>
            <person name="Moran X.A.G."/>
            <person name="Daffonchio D."/>
        </authorList>
    </citation>
    <scope>NUCLEOTIDE SEQUENCE</scope>
    <source>
        <strain evidence="1">SuakinDeep_MAG55_1</strain>
    </source>
</reference>
<dbReference type="EMBL" id="JAANXD010000090">
    <property type="protein sequence ID" value="MBS1259372.1"/>
    <property type="molecule type" value="Genomic_DNA"/>
</dbReference>
<evidence type="ECO:0000313" key="2">
    <source>
        <dbReference type="Proteomes" id="UP000722750"/>
    </source>
</evidence>
<protein>
    <submittedName>
        <fullName evidence="1">Uncharacterized protein</fullName>
    </submittedName>
</protein>
<dbReference type="AlphaFoldDB" id="A0A941W5C1"/>
<dbReference type="Proteomes" id="UP000722750">
    <property type="component" value="Unassembled WGS sequence"/>
</dbReference>
<comment type="caution">
    <text evidence="1">The sequence shown here is derived from an EMBL/GenBank/DDBJ whole genome shotgun (WGS) entry which is preliminary data.</text>
</comment>
<proteinExistence type="predicted"/>
<gene>
    <name evidence="1" type="ORF">MAG551_02442</name>
</gene>
<organism evidence="1 2">
    <name type="scientific">Candidatus Scalindua arabica</name>
    <dbReference type="NCBI Taxonomy" id="1127984"/>
    <lineage>
        <taxon>Bacteria</taxon>
        <taxon>Pseudomonadati</taxon>
        <taxon>Planctomycetota</taxon>
        <taxon>Candidatus Brocadiia</taxon>
        <taxon>Candidatus Brocadiales</taxon>
        <taxon>Candidatus Scalinduaceae</taxon>
        <taxon>Candidatus Scalindua</taxon>
    </lineage>
</organism>
<evidence type="ECO:0000313" key="1">
    <source>
        <dbReference type="EMBL" id="MBS1259372.1"/>
    </source>
</evidence>